<keyword evidence="2" id="KW-1185">Reference proteome</keyword>
<evidence type="ECO:0000313" key="2">
    <source>
        <dbReference type="Proteomes" id="UP000316343"/>
    </source>
</evidence>
<proteinExistence type="predicted"/>
<gene>
    <name evidence="1" type="ORF">FGU71_02380</name>
</gene>
<comment type="caution">
    <text evidence="1">The sequence shown here is derived from an EMBL/GenBank/DDBJ whole genome shotgun (WGS) entry which is preliminary data.</text>
</comment>
<name>A0A547P9M0_9SPHN</name>
<organism evidence="1 2">
    <name type="scientific">Erythrobacter insulae</name>
    <dbReference type="NCBI Taxonomy" id="2584124"/>
    <lineage>
        <taxon>Bacteria</taxon>
        <taxon>Pseudomonadati</taxon>
        <taxon>Pseudomonadota</taxon>
        <taxon>Alphaproteobacteria</taxon>
        <taxon>Sphingomonadales</taxon>
        <taxon>Erythrobacteraceae</taxon>
        <taxon>Erythrobacter/Porphyrobacter group</taxon>
        <taxon>Erythrobacter</taxon>
    </lineage>
</organism>
<dbReference type="OrthoDB" id="7428628at2"/>
<dbReference type="Gene3D" id="1.10.10.1100">
    <property type="entry name" value="BFD-like [2Fe-2S]-binding domain"/>
    <property type="match status" value="1"/>
</dbReference>
<protein>
    <submittedName>
        <fullName evidence="1">Ferredoxin</fullName>
    </submittedName>
</protein>
<evidence type="ECO:0000313" key="1">
    <source>
        <dbReference type="EMBL" id="TRD10826.1"/>
    </source>
</evidence>
<accession>A0A547P9M0</accession>
<sequence>MYICICNAIRETDLRKAALTSGGDAETTYACLGKRPNCGQCLGKAGEIIDQERALAGQHASCEKVAV</sequence>
<reference evidence="1 2" key="1">
    <citation type="submission" date="2019-06" db="EMBL/GenBank/DDBJ databases">
        <title>Erythrobacter insulae sp. nov., isolated from a tidal flat.</title>
        <authorList>
            <person name="Yoon J.-H."/>
        </authorList>
    </citation>
    <scope>NUCLEOTIDE SEQUENCE [LARGE SCALE GENOMIC DNA]</scope>
    <source>
        <strain evidence="1 2">JBTF-M21</strain>
    </source>
</reference>
<dbReference type="EMBL" id="VHJK01000001">
    <property type="protein sequence ID" value="TRD10826.1"/>
    <property type="molecule type" value="Genomic_DNA"/>
</dbReference>
<dbReference type="AlphaFoldDB" id="A0A547P9M0"/>
<dbReference type="InterPro" id="IPR041854">
    <property type="entry name" value="BFD-like_2Fe2S-bd_dom_sf"/>
</dbReference>
<dbReference type="RefSeq" id="WP_142787088.1">
    <property type="nucleotide sequence ID" value="NZ_VHJK01000001.1"/>
</dbReference>
<dbReference type="Proteomes" id="UP000316343">
    <property type="component" value="Unassembled WGS sequence"/>
</dbReference>